<dbReference type="InterPro" id="IPR025965">
    <property type="entry name" value="FlgD/Vpr_Ig-like"/>
</dbReference>
<evidence type="ECO:0000256" key="5">
    <source>
        <dbReference type="RuleBase" id="RU362076"/>
    </source>
</evidence>
<evidence type="ECO:0000256" key="3">
    <source>
        <dbReference type="ARBA" id="ARBA00022795"/>
    </source>
</evidence>
<evidence type="ECO:0000259" key="7">
    <source>
        <dbReference type="Pfam" id="PF13860"/>
    </source>
</evidence>
<dbReference type="Proteomes" id="UP000266305">
    <property type="component" value="Unassembled WGS sequence"/>
</dbReference>
<evidence type="ECO:0000256" key="6">
    <source>
        <dbReference type="SAM" id="MobiDB-lite"/>
    </source>
</evidence>
<comment type="caution">
    <text evidence="8">The sequence shown here is derived from an EMBL/GenBank/DDBJ whole genome shotgun (WGS) entry which is preliminary data.</text>
</comment>
<accession>A0AAX1UNR2</accession>
<reference evidence="8 9" key="1">
    <citation type="submission" date="2018-08" db="EMBL/GenBank/DDBJ databases">
        <title>Draft genome sequence of Rhodobacter sphaeroides FY.</title>
        <authorList>
            <person name="Rayyan A."/>
            <person name="Meyer T.E."/>
            <person name="Kyndt J.A."/>
        </authorList>
    </citation>
    <scope>NUCLEOTIDE SEQUENCE [LARGE SCALE GENOMIC DNA]</scope>
    <source>
        <strain evidence="8 9">FY</strain>
    </source>
</reference>
<protein>
    <recommendedName>
        <fullName evidence="2 5">Basal-body rod modification protein FlgD</fullName>
    </recommendedName>
</protein>
<evidence type="ECO:0000256" key="4">
    <source>
        <dbReference type="ARBA" id="ARBA00024746"/>
    </source>
</evidence>
<keyword evidence="8" id="KW-0966">Cell projection</keyword>
<feature type="compositionally biased region" description="Low complexity" evidence="6">
    <location>
        <begin position="1"/>
        <end position="16"/>
    </location>
</feature>
<dbReference type="RefSeq" id="WP_118999557.1">
    <property type="nucleotide sequence ID" value="NZ_QWGP01000004.1"/>
</dbReference>
<comment type="similarity">
    <text evidence="1 5">Belongs to the FlgD family.</text>
</comment>
<dbReference type="Pfam" id="PF13860">
    <property type="entry name" value="FlgD_ig"/>
    <property type="match status" value="1"/>
</dbReference>
<dbReference type="Pfam" id="PF03963">
    <property type="entry name" value="FlgD"/>
    <property type="match status" value="1"/>
</dbReference>
<keyword evidence="8" id="KW-0282">Flagellum</keyword>
<keyword evidence="8" id="KW-0969">Cilium</keyword>
<sequence>MNVTGTETSAGSSTTRSRGEASADKAVTSDYETFLRMLTTQLQNQDPMNPMESDDFAMQLATFSGVEQQVKTNEILTGMGASIGVMGLSELAGWIGREAEVEAPALFDGAPLTLSPKPSEDADRAVLVVRNAAGAVVAQEDIPIGGGQMEWAGADASGQPLPKGAYSFTVESYSGDQVTDTSKVGVYAEIIEARGGSSGTLLVMKGGIEVPASAVTALRDAS</sequence>
<name>A0AAX1UNR2_CERSP</name>
<feature type="domain" description="FlgD/Vpr Ig-like" evidence="7">
    <location>
        <begin position="108"/>
        <end position="176"/>
    </location>
</feature>
<dbReference type="AlphaFoldDB" id="A0AAX1UNR2"/>
<proteinExistence type="inferred from homology"/>
<evidence type="ECO:0000313" key="8">
    <source>
        <dbReference type="EMBL" id="RHZ96992.1"/>
    </source>
</evidence>
<evidence type="ECO:0000256" key="1">
    <source>
        <dbReference type="ARBA" id="ARBA00010577"/>
    </source>
</evidence>
<gene>
    <name evidence="8" type="primary">flgD</name>
    <name evidence="8" type="ORF">D1114_05905</name>
</gene>
<feature type="region of interest" description="Disordered" evidence="6">
    <location>
        <begin position="1"/>
        <end position="25"/>
    </location>
</feature>
<evidence type="ECO:0000313" key="9">
    <source>
        <dbReference type="Proteomes" id="UP000266305"/>
    </source>
</evidence>
<organism evidence="8 9">
    <name type="scientific">Cereibacter sphaeroides</name>
    <name type="common">Rhodobacter sphaeroides</name>
    <dbReference type="NCBI Taxonomy" id="1063"/>
    <lineage>
        <taxon>Bacteria</taxon>
        <taxon>Pseudomonadati</taxon>
        <taxon>Pseudomonadota</taxon>
        <taxon>Alphaproteobacteria</taxon>
        <taxon>Rhodobacterales</taxon>
        <taxon>Paracoccaceae</taxon>
        <taxon>Cereibacter</taxon>
    </lineage>
</organism>
<dbReference type="GO" id="GO:0044781">
    <property type="term" value="P:bacterial-type flagellum organization"/>
    <property type="evidence" value="ECO:0007669"/>
    <property type="project" value="UniProtKB-UniRule"/>
</dbReference>
<evidence type="ECO:0000256" key="2">
    <source>
        <dbReference type="ARBA" id="ARBA00016013"/>
    </source>
</evidence>
<dbReference type="InterPro" id="IPR005648">
    <property type="entry name" value="FlgD"/>
</dbReference>
<dbReference type="EMBL" id="QWGP01000004">
    <property type="protein sequence ID" value="RHZ96992.1"/>
    <property type="molecule type" value="Genomic_DNA"/>
</dbReference>
<keyword evidence="3 5" id="KW-1005">Bacterial flagellum biogenesis</keyword>
<comment type="function">
    <text evidence="4 5">Required for flagellar hook formation. May act as a scaffolding protein.</text>
</comment>
<dbReference type="Gene3D" id="2.60.40.4070">
    <property type="match status" value="1"/>
</dbReference>
<dbReference type="NCBIfam" id="NF009453">
    <property type="entry name" value="PRK12813.1"/>
    <property type="match status" value="1"/>
</dbReference>